<name>A0A2N7UF94_9GAMM</name>
<keyword evidence="4" id="KW-1185">Reference proteome</keyword>
<gene>
    <name evidence="3" type="ORF">C1H70_12460</name>
</gene>
<sequence>MHRSFSSWWLCLTMALVMAIASPVAATGHHGDTACLDGLVGPEQDSSWYQAGVTDADEADTSQAPPCCLPCAQCAAAMASAPEGFIGLTVSRDEHDHGSPVGSHAPFERPPRS</sequence>
<dbReference type="Proteomes" id="UP000235547">
    <property type="component" value="Unassembled WGS sequence"/>
</dbReference>
<evidence type="ECO:0000256" key="2">
    <source>
        <dbReference type="SAM" id="SignalP"/>
    </source>
</evidence>
<evidence type="ECO:0000313" key="4">
    <source>
        <dbReference type="Proteomes" id="UP000235547"/>
    </source>
</evidence>
<reference evidence="3 4" key="1">
    <citation type="submission" date="2018-01" db="EMBL/GenBank/DDBJ databases">
        <title>Halomonas endophytica sp. nov., isolated from storage liquid in the stems of Populus euphratica.</title>
        <authorList>
            <person name="Chen C."/>
        </authorList>
    </citation>
    <scope>NUCLEOTIDE SEQUENCE [LARGE SCALE GENOMIC DNA]</scope>
    <source>
        <strain evidence="3 4">BZ-SZ-XJ27</strain>
    </source>
</reference>
<keyword evidence="2" id="KW-0732">Signal</keyword>
<accession>A0A2N7UF94</accession>
<protein>
    <recommendedName>
        <fullName evidence="5">DUF2946 domain-containing protein</fullName>
    </recommendedName>
</protein>
<comment type="caution">
    <text evidence="3">The sequence shown here is derived from an EMBL/GenBank/DDBJ whole genome shotgun (WGS) entry which is preliminary data.</text>
</comment>
<feature type="region of interest" description="Disordered" evidence="1">
    <location>
        <begin position="90"/>
        <end position="113"/>
    </location>
</feature>
<organism evidence="3 4">
    <name type="scientific">Halomonas urumqiensis</name>
    <dbReference type="NCBI Taxonomy" id="1684789"/>
    <lineage>
        <taxon>Bacteria</taxon>
        <taxon>Pseudomonadati</taxon>
        <taxon>Pseudomonadota</taxon>
        <taxon>Gammaproteobacteria</taxon>
        <taxon>Oceanospirillales</taxon>
        <taxon>Halomonadaceae</taxon>
        <taxon>Halomonas</taxon>
    </lineage>
</organism>
<proteinExistence type="predicted"/>
<feature type="signal peptide" evidence="2">
    <location>
        <begin position="1"/>
        <end position="26"/>
    </location>
</feature>
<feature type="chain" id="PRO_5014918515" description="DUF2946 domain-containing protein" evidence="2">
    <location>
        <begin position="27"/>
        <end position="113"/>
    </location>
</feature>
<evidence type="ECO:0000256" key="1">
    <source>
        <dbReference type="SAM" id="MobiDB-lite"/>
    </source>
</evidence>
<dbReference type="EMBL" id="PNRG01000029">
    <property type="protein sequence ID" value="PMR79114.1"/>
    <property type="molecule type" value="Genomic_DNA"/>
</dbReference>
<evidence type="ECO:0008006" key="5">
    <source>
        <dbReference type="Google" id="ProtNLM"/>
    </source>
</evidence>
<evidence type="ECO:0000313" key="3">
    <source>
        <dbReference type="EMBL" id="PMR79114.1"/>
    </source>
</evidence>
<dbReference type="AlphaFoldDB" id="A0A2N7UF94"/>